<evidence type="ECO:0000313" key="2">
    <source>
        <dbReference type="EMBL" id="TRD21916.1"/>
    </source>
</evidence>
<dbReference type="EMBL" id="VFSV01000009">
    <property type="protein sequence ID" value="TRD21916.1"/>
    <property type="molecule type" value="Genomic_DNA"/>
</dbReference>
<comment type="caution">
    <text evidence="2">The sequence shown here is derived from an EMBL/GenBank/DDBJ whole genome shotgun (WGS) entry which is preliminary data.</text>
</comment>
<dbReference type="AlphaFoldDB" id="A0A547Q6A1"/>
<dbReference type="OrthoDB" id="6586924at2"/>
<dbReference type="Pfam" id="PF22262">
    <property type="entry name" value="DUF6950"/>
    <property type="match status" value="1"/>
</dbReference>
<dbReference type="Proteomes" id="UP000318590">
    <property type="component" value="Unassembled WGS sequence"/>
</dbReference>
<gene>
    <name evidence="2" type="ORF">FEV53_07655</name>
</gene>
<accession>A0A547Q6A1</accession>
<dbReference type="InterPro" id="IPR053802">
    <property type="entry name" value="DUF6950"/>
</dbReference>
<keyword evidence="3" id="KW-1185">Reference proteome</keyword>
<evidence type="ECO:0000259" key="1">
    <source>
        <dbReference type="Pfam" id="PF22262"/>
    </source>
</evidence>
<sequence length="129" mass="14023">MAEGLTEFIARTIHLPFVWGVRDCTLWAADWCVEAFGFDPAADLRGFYATEEDVQDLTGGDLAGFVAPRMARLTRVDQEACCGDVGIIDVSGQQVAAIRRGAFWLIKTERGGAALRAQAVMAWGSPCLR</sequence>
<protein>
    <recommendedName>
        <fullName evidence="1">DUF6950 domain-containing protein</fullName>
    </recommendedName>
</protein>
<name>A0A547Q6A1_9RHOB</name>
<reference evidence="2 3" key="1">
    <citation type="submission" date="2019-06" db="EMBL/GenBank/DDBJ databases">
        <title>Paenimaribius caenipelagi gen. nov., sp. nov., isolated from a tidal flat.</title>
        <authorList>
            <person name="Yoon J.-H."/>
        </authorList>
    </citation>
    <scope>NUCLEOTIDE SEQUENCE [LARGE SCALE GENOMIC DNA]</scope>
    <source>
        <strain evidence="2 3">JBTF-M29</strain>
    </source>
</reference>
<proteinExistence type="predicted"/>
<evidence type="ECO:0000313" key="3">
    <source>
        <dbReference type="Proteomes" id="UP000318590"/>
    </source>
</evidence>
<dbReference type="RefSeq" id="WP_142834221.1">
    <property type="nucleotide sequence ID" value="NZ_VFSV01000009.1"/>
</dbReference>
<feature type="domain" description="DUF6950" evidence="1">
    <location>
        <begin position="5"/>
        <end position="123"/>
    </location>
</feature>
<organism evidence="2 3">
    <name type="scientific">Palleronia caenipelagi</name>
    <dbReference type="NCBI Taxonomy" id="2489174"/>
    <lineage>
        <taxon>Bacteria</taxon>
        <taxon>Pseudomonadati</taxon>
        <taxon>Pseudomonadota</taxon>
        <taxon>Alphaproteobacteria</taxon>
        <taxon>Rhodobacterales</taxon>
        <taxon>Roseobacteraceae</taxon>
        <taxon>Palleronia</taxon>
    </lineage>
</organism>